<dbReference type="EMBL" id="PETS01000015">
    <property type="protein sequence ID" value="PIV52035.1"/>
    <property type="molecule type" value="Genomic_DNA"/>
</dbReference>
<reference evidence="2" key="1">
    <citation type="submission" date="2017-09" db="EMBL/GenBank/DDBJ databases">
        <title>Depth-based differentiation of microbial function through sediment-hosted aquifers and enrichment of novel symbionts in the deep terrestrial subsurface.</title>
        <authorList>
            <person name="Probst A.J."/>
            <person name="Ladd B."/>
            <person name="Jarett J.K."/>
            <person name="Geller-Mcgrath D.E."/>
            <person name="Sieber C.M.K."/>
            <person name="Emerson J.B."/>
            <person name="Anantharaman K."/>
            <person name="Thomas B.C."/>
            <person name="Malmstrom R."/>
            <person name="Stieglmeier M."/>
            <person name="Klingl A."/>
            <person name="Woyke T."/>
            <person name="Ryan C.M."/>
            <person name="Banfield J.F."/>
        </authorList>
    </citation>
    <scope>NUCLEOTIDE SEQUENCE [LARGE SCALE GENOMIC DNA]</scope>
</reference>
<sequence length="231" mass="27371">MQKDYSLFFIRHGKLLLPYKSHNKMPFQILADLAIEKLNPPIDKIYTIKLIKKISKIIPFDKLDIIYTSSSKRCLETSKLIKQFIHQKLKKEIDIKIIYELKEIYFNLDKIYPKNKNFNPKYLNNNVLKAMAKIDDKTCEPVNTVSYNRINKIFKKILKIRNKKILFVTHDFIMRVIEIYIKNKGGKRIITYKGLKKTDRNKYLCGFMTDGKLSKFAKLKTRATINKIISK</sequence>
<proteinExistence type="predicted"/>
<dbReference type="SUPFAM" id="SSF53254">
    <property type="entry name" value="Phosphoglycerate mutase-like"/>
    <property type="match status" value="1"/>
</dbReference>
<dbReference type="Pfam" id="PF00300">
    <property type="entry name" value="His_Phos_1"/>
    <property type="match status" value="1"/>
</dbReference>
<evidence type="ECO:0000313" key="1">
    <source>
        <dbReference type="EMBL" id="PIV52035.1"/>
    </source>
</evidence>
<dbReference type="InterPro" id="IPR029033">
    <property type="entry name" value="His_PPase_superfam"/>
</dbReference>
<evidence type="ECO:0008006" key="3">
    <source>
        <dbReference type="Google" id="ProtNLM"/>
    </source>
</evidence>
<organism evidence="1 2">
    <name type="scientific">Candidatus Falkowbacteria bacterium CG02_land_8_20_14_3_00_36_14</name>
    <dbReference type="NCBI Taxonomy" id="1974560"/>
    <lineage>
        <taxon>Bacteria</taxon>
        <taxon>Candidatus Falkowiibacteriota</taxon>
    </lineage>
</organism>
<comment type="caution">
    <text evidence="1">The sequence shown here is derived from an EMBL/GenBank/DDBJ whole genome shotgun (WGS) entry which is preliminary data.</text>
</comment>
<protein>
    <recommendedName>
        <fullName evidence="3">Histidine phosphatase family protein</fullName>
    </recommendedName>
</protein>
<dbReference type="InterPro" id="IPR013078">
    <property type="entry name" value="His_Pase_superF_clade-1"/>
</dbReference>
<name>A0A2M7DQH1_9BACT</name>
<accession>A0A2M7DQH1</accession>
<dbReference type="AlphaFoldDB" id="A0A2M7DQH1"/>
<dbReference type="Gene3D" id="3.40.50.1240">
    <property type="entry name" value="Phosphoglycerate mutase-like"/>
    <property type="match status" value="1"/>
</dbReference>
<evidence type="ECO:0000313" key="2">
    <source>
        <dbReference type="Proteomes" id="UP000228896"/>
    </source>
</evidence>
<gene>
    <name evidence="1" type="ORF">COS18_00860</name>
</gene>
<dbReference type="Proteomes" id="UP000228896">
    <property type="component" value="Unassembled WGS sequence"/>
</dbReference>